<gene>
    <name evidence="1" type="ORF">Vadar_014359</name>
</gene>
<comment type="caution">
    <text evidence="1">The sequence shown here is derived from an EMBL/GenBank/DDBJ whole genome shotgun (WGS) entry which is preliminary data.</text>
</comment>
<protein>
    <submittedName>
        <fullName evidence="1">Uncharacterized protein</fullName>
    </submittedName>
</protein>
<organism evidence="1 2">
    <name type="scientific">Vaccinium darrowii</name>
    <dbReference type="NCBI Taxonomy" id="229202"/>
    <lineage>
        <taxon>Eukaryota</taxon>
        <taxon>Viridiplantae</taxon>
        <taxon>Streptophyta</taxon>
        <taxon>Embryophyta</taxon>
        <taxon>Tracheophyta</taxon>
        <taxon>Spermatophyta</taxon>
        <taxon>Magnoliopsida</taxon>
        <taxon>eudicotyledons</taxon>
        <taxon>Gunneridae</taxon>
        <taxon>Pentapetalae</taxon>
        <taxon>asterids</taxon>
        <taxon>Ericales</taxon>
        <taxon>Ericaceae</taxon>
        <taxon>Vaccinioideae</taxon>
        <taxon>Vaccinieae</taxon>
        <taxon>Vaccinium</taxon>
    </lineage>
</organism>
<dbReference type="Proteomes" id="UP000828048">
    <property type="component" value="Chromosome 3"/>
</dbReference>
<proteinExistence type="predicted"/>
<reference evidence="1 2" key="1">
    <citation type="journal article" date="2021" name="Hortic Res">
        <title>High-quality reference genome and annotation aids understanding of berry development for evergreen blueberry (Vaccinium darrowii).</title>
        <authorList>
            <person name="Yu J."/>
            <person name="Hulse-Kemp A.M."/>
            <person name="Babiker E."/>
            <person name="Staton M."/>
        </authorList>
    </citation>
    <scope>NUCLEOTIDE SEQUENCE [LARGE SCALE GENOMIC DNA]</scope>
    <source>
        <strain evidence="2">cv. NJ 8807/NJ 8810</strain>
        <tissue evidence="1">Young leaf</tissue>
    </source>
</reference>
<evidence type="ECO:0000313" key="2">
    <source>
        <dbReference type="Proteomes" id="UP000828048"/>
    </source>
</evidence>
<accession>A0ACB7YVS8</accession>
<dbReference type="EMBL" id="CM037153">
    <property type="protein sequence ID" value="KAH7857592.1"/>
    <property type="molecule type" value="Genomic_DNA"/>
</dbReference>
<keyword evidence="2" id="KW-1185">Reference proteome</keyword>
<evidence type="ECO:0000313" key="1">
    <source>
        <dbReference type="EMBL" id="KAH7857592.1"/>
    </source>
</evidence>
<sequence length="159" mass="17914">MVAVAGVGEALSAATMMRILAIERVEISIVSVTTEERGEHTYRTGLSKLFRFRDLLNQSNSDGRYAFIFLNGSATTTVQRERRRWRRERKSTSEKKISGEVRAVKVRAKKGGKGEKASFSDHYSRDTALREGGITLISLVYYHFQLLIPPPCLHILPAE</sequence>
<name>A0ACB7YVS8_9ERIC</name>